<accession>D8R040</accession>
<sequence length="264" mass="29392">MPGRSLVSWNAMMGAMIQSGEYSLAIEIFREMDLEGVTADKISCVTVLDACANLTRLDEGRTVHWIVQGVEELGECVIVKTALLNLYGKCGKLAEAREIFDEMAARKTIETWNAMISSYAQKGQGRRVLELYWLLNLDGIVPDFVTFLCVISTCSHAGLVEDGRSHFHSITADFSSFPTRDHYCCMLDLLGRAGRLNDAEELVELMPFEPNAVEWTAVLGGCEMHGEFQRGERVSKRFFGLKDDETGVAPYLLLSNQLMTATMV</sequence>
<dbReference type="InParanoid" id="D8R040"/>
<dbReference type="AlphaFoldDB" id="D8R040"/>
<dbReference type="Proteomes" id="UP000001514">
    <property type="component" value="Unassembled WGS sequence"/>
</dbReference>
<dbReference type="PANTHER" id="PTHR47926:SF533">
    <property type="entry name" value="DYW DOMAIN-CONTAINING PROTEIN"/>
    <property type="match status" value="1"/>
</dbReference>
<dbReference type="KEGG" id="smo:SELMODRAFT_81376"/>
<feature type="repeat" description="PPR" evidence="2">
    <location>
        <begin position="5"/>
        <end position="39"/>
    </location>
</feature>
<protein>
    <recommendedName>
        <fullName evidence="5">Pentacotripeptide-repeat region of PRORP domain-containing protein</fullName>
    </recommendedName>
</protein>
<dbReference type="OMA" id="TIETWNA"/>
<name>D8R040_SELML</name>
<dbReference type="Pfam" id="PF13041">
    <property type="entry name" value="PPR_2"/>
    <property type="match status" value="1"/>
</dbReference>
<reference evidence="3 4" key="1">
    <citation type="journal article" date="2011" name="Science">
        <title>The Selaginella genome identifies genetic changes associated with the evolution of vascular plants.</title>
        <authorList>
            <person name="Banks J.A."/>
            <person name="Nishiyama T."/>
            <person name="Hasebe M."/>
            <person name="Bowman J.L."/>
            <person name="Gribskov M."/>
            <person name="dePamphilis C."/>
            <person name="Albert V.A."/>
            <person name="Aono N."/>
            <person name="Aoyama T."/>
            <person name="Ambrose B.A."/>
            <person name="Ashton N.W."/>
            <person name="Axtell M.J."/>
            <person name="Barker E."/>
            <person name="Barker M.S."/>
            <person name="Bennetzen J.L."/>
            <person name="Bonawitz N.D."/>
            <person name="Chapple C."/>
            <person name="Cheng C."/>
            <person name="Correa L.G."/>
            <person name="Dacre M."/>
            <person name="DeBarry J."/>
            <person name="Dreyer I."/>
            <person name="Elias M."/>
            <person name="Engstrom E.M."/>
            <person name="Estelle M."/>
            <person name="Feng L."/>
            <person name="Finet C."/>
            <person name="Floyd S.K."/>
            <person name="Frommer W.B."/>
            <person name="Fujita T."/>
            <person name="Gramzow L."/>
            <person name="Gutensohn M."/>
            <person name="Harholt J."/>
            <person name="Hattori M."/>
            <person name="Heyl A."/>
            <person name="Hirai T."/>
            <person name="Hiwatashi Y."/>
            <person name="Ishikawa M."/>
            <person name="Iwata M."/>
            <person name="Karol K.G."/>
            <person name="Koehler B."/>
            <person name="Kolukisaoglu U."/>
            <person name="Kubo M."/>
            <person name="Kurata T."/>
            <person name="Lalonde S."/>
            <person name="Li K."/>
            <person name="Li Y."/>
            <person name="Litt A."/>
            <person name="Lyons E."/>
            <person name="Manning G."/>
            <person name="Maruyama T."/>
            <person name="Michael T.P."/>
            <person name="Mikami K."/>
            <person name="Miyazaki S."/>
            <person name="Morinaga S."/>
            <person name="Murata T."/>
            <person name="Mueller-Roeber B."/>
            <person name="Nelson D.R."/>
            <person name="Obara M."/>
            <person name="Oguri Y."/>
            <person name="Olmstead R.G."/>
            <person name="Onodera N."/>
            <person name="Petersen B.L."/>
            <person name="Pils B."/>
            <person name="Prigge M."/>
            <person name="Rensing S.A."/>
            <person name="Riano-Pachon D.M."/>
            <person name="Roberts A.W."/>
            <person name="Sato Y."/>
            <person name="Scheller H.V."/>
            <person name="Schulz B."/>
            <person name="Schulz C."/>
            <person name="Shakirov E.V."/>
            <person name="Shibagaki N."/>
            <person name="Shinohara N."/>
            <person name="Shippen D.E."/>
            <person name="Soerensen I."/>
            <person name="Sotooka R."/>
            <person name="Sugimoto N."/>
            <person name="Sugita M."/>
            <person name="Sumikawa N."/>
            <person name="Tanurdzic M."/>
            <person name="Theissen G."/>
            <person name="Ulvskov P."/>
            <person name="Wakazuki S."/>
            <person name="Weng J.K."/>
            <person name="Willats W.W."/>
            <person name="Wipf D."/>
            <person name="Wolf P.G."/>
            <person name="Yang L."/>
            <person name="Zimmer A.D."/>
            <person name="Zhu Q."/>
            <person name="Mitros T."/>
            <person name="Hellsten U."/>
            <person name="Loque D."/>
            <person name="Otillar R."/>
            <person name="Salamov A."/>
            <person name="Schmutz J."/>
            <person name="Shapiro H."/>
            <person name="Lindquist E."/>
            <person name="Lucas S."/>
            <person name="Rokhsar D."/>
            <person name="Grigoriev I.V."/>
        </authorList>
    </citation>
    <scope>NUCLEOTIDE SEQUENCE [LARGE SCALE GENOMIC DNA]</scope>
</reference>
<dbReference type="PANTHER" id="PTHR47926">
    <property type="entry name" value="PENTATRICOPEPTIDE REPEAT-CONTAINING PROTEIN"/>
    <property type="match status" value="1"/>
</dbReference>
<dbReference type="InterPro" id="IPR002885">
    <property type="entry name" value="PPR_rpt"/>
</dbReference>
<evidence type="ECO:0000313" key="3">
    <source>
        <dbReference type="EMBL" id="EFJ34516.1"/>
    </source>
</evidence>
<evidence type="ECO:0000256" key="1">
    <source>
        <dbReference type="ARBA" id="ARBA00022737"/>
    </source>
</evidence>
<dbReference type="NCBIfam" id="TIGR00756">
    <property type="entry name" value="PPR"/>
    <property type="match status" value="4"/>
</dbReference>
<keyword evidence="4" id="KW-1185">Reference proteome</keyword>
<dbReference type="GO" id="GO:0009451">
    <property type="term" value="P:RNA modification"/>
    <property type="evidence" value="ECO:0007669"/>
    <property type="project" value="InterPro"/>
</dbReference>
<dbReference type="Gramene" id="EFJ34516">
    <property type="protein sequence ID" value="EFJ34516"/>
    <property type="gene ID" value="SELMODRAFT_81376"/>
</dbReference>
<dbReference type="OrthoDB" id="1887275at2759"/>
<feature type="repeat" description="PPR" evidence="2">
    <location>
        <begin position="108"/>
        <end position="142"/>
    </location>
</feature>
<proteinExistence type="predicted"/>
<organism evidence="4">
    <name type="scientific">Selaginella moellendorffii</name>
    <name type="common">Spikemoss</name>
    <dbReference type="NCBI Taxonomy" id="88036"/>
    <lineage>
        <taxon>Eukaryota</taxon>
        <taxon>Viridiplantae</taxon>
        <taxon>Streptophyta</taxon>
        <taxon>Embryophyta</taxon>
        <taxon>Tracheophyta</taxon>
        <taxon>Lycopodiopsida</taxon>
        <taxon>Selaginellales</taxon>
        <taxon>Selaginellaceae</taxon>
        <taxon>Selaginella</taxon>
    </lineage>
</organism>
<dbReference type="eggNOG" id="KOG4197">
    <property type="taxonomic scope" value="Eukaryota"/>
</dbReference>
<evidence type="ECO:0000313" key="4">
    <source>
        <dbReference type="Proteomes" id="UP000001514"/>
    </source>
</evidence>
<dbReference type="STRING" id="88036.D8R040"/>
<dbReference type="Pfam" id="PF01535">
    <property type="entry name" value="PPR"/>
    <property type="match status" value="3"/>
</dbReference>
<dbReference type="EMBL" id="GL377569">
    <property type="protein sequence ID" value="EFJ34516.1"/>
    <property type="molecule type" value="Genomic_DNA"/>
</dbReference>
<dbReference type="PROSITE" id="PS51375">
    <property type="entry name" value="PPR"/>
    <property type="match status" value="2"/>
</dbReference>
<dbReference type="Gene3D" id="1.25.40.10">
    <property type="entry name" value="Tetratricopeptide repeat domain"/>
    <property type="match status" value="2"/>
</dbReference>
<gene>
    <name evidence="3" type="ORF">SELMODRAFT_81376</name>
</gene>
<dbReference type="InterPro" id="IPR046960">
    <property type="entry name" value="PPR_At4g14850-like_plant"/>
</dbReference>
<dbReference type="HOGENOM" id="CLU_002706_0_0_1"/>
<evidence type="ECO:0000256" key="2">
    <source>
        <dbReference type="PROSITE-ProRule" id="PRU00708"/>
    </source>
</evidence>
<keyword evidence="1" id="KW-0677">Repeat</keyword>
<dbReference type="FunFam" id="1.25.40.10:FF:000242">
    <property type="entry name" value="Pentatricopeptide repeat-containing protein"/>
    <property type="match status" value="1"/>
</dbReference>
<dbReference type="InterPro" id="IPR011990">
    <property type="entry name" value="TPR-like_helical_dom_sf"/>
</dbReference>
<evidence type="ECO:0008006" key="5">
    <source>
        <dbReference type="Google" id="ProtNLM"/>
    </source>
</evidence>
<dbReference type="GO" id="GO:0003723">
    <property type="term" value="F:RNA binding"/>
    <property type="evidence" value="ECO:0007669"/>
    <property type="project" value="InterPro"/>
</dbReference>